<comment type="catalytic activity">
    <reaction evidence="1">
        <text>Hydrolysis of terminal, non-reducing beta-D-glucosyl residues with release of beta-D-glucose.</text>
        <dbReference type="EC" id="3.2.1.21"/>
    </reaction>
</comment>
<evidence type="ECO:0000256" key="10">
    <source>
        <dbReference type="ARBA" id="ARBA00023295"/>
    </source>
</evidence>
<dbReference type="Gene3D" id="3.20.20.80">
    <property type="entry name" value="Glycosidases"/>
    <property type="match status" value="2"/>
</dbReference>
<evidence type="ECO:0000256" key="15">
    <source>
        <dbReference type="ARBA" id="ARBA00042762"/>
    </source>
</evidence>
<evidence type="ECO:0000256" key="4">
    <source>
        <dbReference type="ARBA" id="ARBA00008773"/>
    </source>
</evidence>
<evidence type="ECO:0000256" key="8">
    <source>
        <dbReference type="ARBA" id="ARBA00022729"/>
    </source>
</evidence>
<keyword evidence="9 16" id="KW-0378">Hydrolase</keyword>
<dbReference type="PANTHER" id="PTHR16631:SF24">
    <property type="entry name" value="FAMILY 17 GLUCOSIDASE SCW11-RELATED"/>
    <property type="match status" value="1"/>
</dbReference>
<evidence type="ECO:0000256" key="9">
    <source>
        <dbReference type="ARBA" id="ARBA00022801"/>
    </source>
</evidence>
<protein>
    <recommendedName>
        <fullName evidence="12">Probable beta-glucosidase btgE</fullName>
        <ecNumber evidence="5">3.2.1.21</ecNumber>
    </recommendedName>
    <alternativeName>
        <fullName evidence="13">Beta-D-glucoside glucohydrolase btgE</fullName>
    </alternativeName>
    <alternativeName>
        <fullName evidence="15">Cellobiase btgE</fullName>
    </alternativeName>
    <alternativeName>
        <fullName evidence="14">Gentiobiase btgE</fullName>
    </alternativeName>
</protein>
<comment type="pathway">
    <text evidence="3">Glycan metabolism; cellulose degradation.</text>
</comment>
<comment type="subcellular location">
    <subcellularLocation>
        <location evidence="2">Secreted</location>
        <location evidence="2">Cell wall</location>
    </subcellularLocation>
</comment>
<dbReference type="Proteomes" id="UP000326950">
    <property type="component" value="Unassembled WGS sequence"/>
</dbReference>
<dbReference type="GO" id="GO:0042973">
    <property type="term" value="F:glucan endo-1,3-beta-D-glucosidase activity"/>
    <property type="evidence" value="ECO:0007669"/>
    <property type="project" value="TreeGrafter"/>
</dbReference>
<evidence type="ECO:0000256" key="6">
    <source>
        <dbReference type="ARBA" id="ARBA00022512"/>
    </source>
</evidence>
<reference evidence="16 17" key="1">
    <citation type="submission" date="2019-04" db="EMBL/GenBank/DDBJ databases">
        <title>Friends and foes A comparative genomics study of 23 Aspergillus species from section Flavi.</title>
        <authorList>
            <consortium name="DOE Joint Genome Institute"/>
            <person name="Kjaerbolling I."/>
            <person name="Vesth T."/>
            <person name="Frisvad J.C."/>
            <person name="Nybo J.L."/>
            <person name="Theobald S."/>
            <person name="Kildgaard S."/>
            <person name="Isbrandt T."/>
            <person name="Kuo A."/>
            <person name="Sato A."/>
            <person name="Lyhne E.K."/>
            <person name="Kogle M.E."/>
            <person name="Wiebenga A."/>
            <person name="Kun R.S."/>
            <person name="Lubbers R.J."/>
            <person name="Makela M.R."/>
            <person name="Barry K."/>
            <person name="Chovatia M."/>
            <person name="Clum A."/>
            <person name="Daum C."/>
            <person name="Haridas S."/>
            <person name="He G."/>
            <person name="LaButti K."/>
            <person name="Lipzen A."/>
            <person name="Mondo S."/>
            <person name="Riley R."/>
            <person name="Salamov A."/>
            <person name="Simmons B.A."/>
            <person name="Magnuson J.K."/>
            <person name="Henrissat B."/>
            <person name="Mortensen U.H."/>
            <person name="Larsen T.O."/>
            <person name="Devries R.P."/>
            <person name="Grigoriev I.V."/>
            <person name="Machida M."/>
            <person name="Baker S.E."/>
            <person name="Andersen M.R."/>
        </authorList>
    </citation>
    <scope>NUCLEOTIDE SEQUENCE [LARGE SCALE GENOMIC DNA]</scope>
    <source>
        <strain evidence="16 17">CBS 117626</strain>
    </source>
</reference>
<sequence length="303" mass="32786">MILNWKKKLTLALATHTCFSNAAPLKEAHYGLTVAGLYGLSFTPYAPNGACMSQDEVTKNLQHIKKMGFKSVRVYSTDCNSLEHIGSACKELDMEMIVGVYIDSSGISGAQEQVQAISRWAQWSMVKLIVVGNEAISSGYSSATELASFISSARQTFRATGYSGNVTTSEHIAIWQQYGVSTLCSHVDIVGANIHPFFNPQTTPAQAGMFARSEYNDLESICNKPVLNLETGWPNAGDANGLAVPGFDEQKIAIVTIAKAIGPSSVFFSYSDDPWKNPGPFNVEQHWGCRSVFPPGHASLMGS</sequence>
<organism evidence="16 17">
    <name type="scientific">Aspergillus tamarii</name>
    <dbReference type="NCBI Taxonomy" id="41984"/>
    <lineage>
        <taxon>Eukaryota</taxon>
        <taxon>Fungi</taxon>
        <taxon>Dikarya</taxon>
        <taxon>Ascomycota</taxon>
        <taxon>Pezizomycotina</taxon>
        <taxon>Eurotiomycetes</taxon>
        <taxon>Eurotiomycetidae</taxon>
        <taxon>Eurotiales</taxon>
        <taxon>Aspergillaceae</taxon>
        <taxon>Aspergillus</taxon>
        <taxon>Aspergillus subgen. Circumdati</taxon>
    </lineage>
</organism>
<evidence type="ECO:0000256" key="13">
    <source>
        <dbReference type="ARBA" id="ARBA00041495"/>
    </source>
</evidence>
<evidence type="ECO:0000256" key="2">
    <source>
        <dbReference type="ARBA" id="ARBA00004191"/>
    </source>
</evidence>
<keyword evidence="8" id="KW-0732">Signal</keyword>
<evidence type="ECO:0000256" key="5">
    <source>
        <dbReference type="ARBA" id="ARBA00012744"/>
    </source>
</evidence>
<dbReference type="GO" id="GO:0005576">
    <property type="term" value="C:extracellular region"/>
    <property type="evidence" value="ECO:0007669"/>
    <property type="project" value="TreeGrafter"/>
</dbReference>
<evidence type="ECO:0000313" key="17">
    <source>
        <dbReference type="Proteomes" id="UP000326950"/>
    </source>
</evidence>
<evidence type="ECO:0000313" key="16">
    <source>
        <dbReference type="EMBL" id="KAE8162916.1"/>
    </source>
</evidence>
<keyword evidence="7" id="KW-0964">Secreted</keyword>
<dbReference type="InterPro" id="IPR050732">
    <property type="entry name" value="Beta-glucan_modifiers"/>
</dbReference>
<keyword evidence="10" id="KW-0326">Glycosidase</keyword>
<dbReference type="SUPFAM" id="SSF51445">
    <property type="entry name" value="(Trans)glycosidases"/>
    <property type="match status" value="1"/>
</dbReference>
<evidence type="ECO:0000256" key="12">
    <source>
        <dbReference type="ARBA" id="ARBA00039284"/>
    </source>
</evidence>
<accession>A0A5N6UW60</accession>
<evidence type="ECO:0000256" key="11">
    <source>
        <dbReference type="ARBA" id="ARBA00024983"/>
    </source>
</evidence>
<dbReference type="EMBL" id="ML738623">
    <property type="protein sequence ID" value="KAE8162916.1"/>
    <property type="molecule type" value="Genomic_DNA"/>
</dbReference>
<dbReference type="GO" id="GO:0009986">
    <property type="term" value="C:cell surface"/>
    <property type="evidence" value="ECO:0007669"/>
    <property type="project" value="TreeGrafter"/>
</dbReference>
<dbReference type="AlphaFoldDB" id="A0A5N6UW60"/>
<dbReference type="EC" id="3.2.1.21" evidence="5"/>
<dbReference type="OrthoDB" id="4082933at2759"/>
<dbReference type="InterPro" id="IPR017853">
    <property type="entry name" value="GH"/>
</dbReference>
<evidence type="ECO:0000256" key="3">
    <source>
        <dbReference type="ARBA" id="ARBA00004987"/>
    </source>
</evidence>
<evidence type="ECO:0000256" key="14">
    <source>
        <dbReference type="ARBA" id="ARBA00041516"/>
    </source>
</evidence>
<comment type="function">
    <text evidence="11">Beta-glucosidases are one of a number of cellulolytic enzymes involved in the degradation of cellulosic biomass. Catalyzes the last step releasing glucose from the inhibitory cellobiose.</text>
</comment>
<gene>
    <name evidence="16" type="ORF">BDV40DRAFT_299977</name>
</gene>
<keyword evidence="17" id="KW-1185">Reference proteome</keyword>
<evidence type="ECO:0000256" key="1">
    <source>
        <dbReference type="ARBA" id="ARBA00000448"/>
    </source>
</evidence>
<dbReference type="GO" id="GO:0009277">
    <property type="term" value="C:fungal-type cell wall"/>
    <property type="evidence" value="ECO:0007669"/>
    <property type="project" value="TreeGrafter"/>
</dbReference>
<dbReference type="GO" id="GO:0071555">
    <property type="term" value="P:cell wall organization"/>
    <property type="evidence" value="ECO:0007669"/>
    <property type="project" value="TreeGrafter"/>
</dbReference>
<dbReference type="PANTHER" id="PTHR16631">
    <property type="entry name" value="GLUCAN 1,3-BETA-GLUCOSIDASE"/>
    <property type="match status" value="1"/>
</dbReference>
<comment type="similarity">
    <text evidence="4">Belongs to the glycosyl hydrolase 17 family.</text>
</comment>
<proteinExistence type="inferred from homology"/>
<name>A0A5N6UW60_ASPTM</name>
<evidence type="ECO:0000256" key="7">
    <source>
        <dbReference type="ARBA" id="ARBA00022525"/>
    </source>
</evidence>
<keyword evidence="6" id="KW-0134">Cell wall</keyword>